<dbReference type="InterPro" id="IPR001611">
    <property type="entry name" value="Leu-rich_rpt"/>
</dbReference>
<sequence>MAITPQTMVLLPLLLSLSSLPIALALAEAGAESEDTAALLAFKAAAVGSSSGTSGAVLASWNGSGAGPCTWDGVKCSRIGRVVALRLRSLGLSGTLSPAVGNLSSLRALDLSSNWLRGEIPASLGRLRRLRRLDLSVNTFSGAVPGNLTACTSLRYLNLGSNRLSGHVPAGLGGALARLEVLWLTNNSVTGALPASLANLTSLRQLGLGLNALDGPIPPELGRNMARLEYVDLCHNHLRGEIPAPLYNVSSLASLDVGQNALHGGIPAGIHVQLPRLRYLALFENHFSGAIPPTISNLTQLVELELSENRFSGLVPRDLGRLQDLWKLLLDDNMLEAGDKMEGWEFMESLANCSKLNVFGLGGNDFTGDLPASVAKLSTTLEWLYLENLAISGSIPSEIGNLVGLKVLVLTDTDISGAIPDSIGRMENLVELHLDNNSLSGPVPSSVGNLTKLMKLSASGNSLGGSIPRNLGKLTDLTSLDLSSNHLNGSIPEETFQLQSLSLLLDLSHNSLSGPLPPDVGRLANLNTLRLSGNQLSGQLPAGIRDCVVLEVLLLDSNSFQGSIPEALGDIKGLRVLNLTMNRLSGAIPDALGSIRSMQQLYVARNSLSGPIPADLQNLTSLSDLDLSFNHLQGEVPDRGFFRNLPRSSVAGNENLCGGTPRLRLHPCPASAAGKNSRSKRWPLKHVEMALATVGALVFLASLLAAATQLVVCRSRKQRRQQTKRQPLGAPATGREQYERVSYKELSEGTKGFSDANLLGRGSYGTVYRCVLSRLTDDDGGRTVAAAAAVAVKVFDLEQSGSTRSFVAECEALRSARHRCLVRTITCCSSVDRQGQEFKALVFELMPNGNLNRWLHPSPRPNEAEAEVETENTLSLTQRLDIAVDVVDALDYLHNHCRPPIVHCDLKPSNVLLAQDMSARVGDFGLSRILSDSACRAKADPNSSSAIGIRGSVGYVPPEYGEGSGVSTLGDVYSLGILLLEMFTGRSPTDDAFGDSLDLRGFSEAGFPGRILEVADPNLWAHLPDTDTRNRVRECLLAVIRLALSCSKRQPKDRTPVRDAATEMRAIRDEAYLMLDGSVVVRMEGEVVGGAVAPSLTSQS</sequence>
<keyword evidence="5" id="KW-1003">Cell membrane</keyword>
<keyword evidence="12" id="KW-0677">Repeat</keyword>
<evidence type="ECO:0000256" key="14">
    <source>
        <dbReference type="ARBA" id="ARBA00022777"/>
    </source>
</evidence>
<dbReference type="Gene3D" id="1.10.510.10">
    <property type="entry name" value="Transferase(Phosphotransferase) domain 1"/>
    <property type="match status" value="1"/>
</dbReference>
<keyword evidence="16 26" id="KW-1133">Transmembrane helix</keyword>
<evidence type="ECO:0000256" key="2">
    <source>
        <dbReference type="ARBA" id="ARBA00004389"/>
    </source>
</evidence>
<dbReference type="GO" id="GO:0004674">
    <property type="term" value="F:protein serine/threonine kinase activity"/>
    <property type="evidence" value="ECO:0007669"/>
    <property type="project" value="UniProtKB-KW"/>
</dbReference>
<dbReference type="PANTHER" id="PTHR27008:SF376">
    <property type="entry name" value="OS01G0152000 PROTEIN"/>
    <property type="match status" value="1"/>
</dbReference>
<feature type="domain" description="Protein kinase" evidence="28">
    <location>
        <begin position="753"/>
        <end position="1073"/>
    </location>
</feature>
<dbReference type="InterPro" id="IPR003591">
    <property type="entry name" value="Leu-rich_rpt_typical-subtyp"/>
</dbReference>
<evidence type="ECO:0000256" key="19">
    <source>
        <dbReference type="ARBA" id="ARBA00023180"/>
    </source>
</evidence>
<evidence type="ECO:0000256" key="24">
    <source>
        <dbReference type="ARBA" id="ARBA00072040"/>
    </source>
</evidence>
<evidence type="ECO:0000256" key="25">
    <source>
        <dbReference type="SAM" id="MobiDB-lite"/>
    </source>
</evidence>
<dbReference type="SMART" id="SM00220">
    <property type="entry name" value="S_TKc"/>
    <property type="match status" value="1"/>
</dbReference>
<keyword evidence="11 27" id="KW-0732">Signal</keyword>
<dbReference type="InterPro" id="IPR008271">
    <property type="entry name" value="Ser/Thr_kinase_AS"/>
</dbReference>
<comment type="subcellular location">
    <subcellularLocation>
        <location evidence="1">Cell membrane</location>
        <topology evidence="1">Single-pass membrane protein</topology>
    </subcellularLocation>
    <subcellularLocation>
        <location evidence="2">Endoplasmic reticulum membrane</location>
        <topology evidence="2">Single-pass membrane protein</topology>
    </subcellularLocation>
</comment>
<dbReference type="PROSITE" id="PS50011">
    <property type="entry name" value="PROTEIN_KINASE_DOM"/>
    <property type="match status" value="1"/>
</dbReference>
<feature type="region of interest" description="Disordered" evidence="25">
    <location>
        <begin position="716"/>
        <end position="735"/>
    </location>
</feature>
<evidence type="ECO:0000313" key="30">
    <source>
        <dbReference type="Proteomes" id="UP000251960"/>
    </source>
</evidence>
<evidence type="ECO:0000256" key="26">
    <source>
        <dbReference type="SAM" id="Phobius"/>
    </source>
</evidence>
<accession>A0A3L6EGX0</accession>
<dbReference type="PROSITE" id="PS51450">
    <property type="entry name" value="LRR"/>
    <property type="match status" value="1"/>
</dbReference>
<dbReference type="GO" id="GO:0005789">
    <property type="term" value="C:endoplasmic reticulum membrane"/>
    <property type="evidence" value="ECO:0007669"/>
    <property type="project" value="UniProtKB-SubCell"/>
</dbReference>
<keyword evidence="8" id="KW-0433">Leucine-rich repeat</keyword>
<dbReference type="InterPro" id="IPR055414">
    <property type="entry name" value="LRR_R13L4/SHOC2-like"/>
</dbReference>
<evidence type="ECO:0000256" key="20">
    <source>
        <dbReference type="ARBA" id="ARBA00047899"/>
    </source>
</evidence>
<dbReference type="Gene3D" id="3.80.10.10">
    <property type="entry name" value="Ribonuclease Inhibitor"/>
    <property type="match status" value="3"/>
</dbReference>
<keyword evidence="9" id="KW-0808">Transferase</keyword>
<keyword evidence="18 29" id="KW-0675">Receptor</keyword>
<protein>
    <recommendedName>
        <fullName evidence="24">Receptor kinase-like protein Xa21</fullName>
        <ecNumber evidence="4">2.7.11.1</ecNumber>
    </recommendedName>
</protein>
<evidence type="ECO:0000256" key="12">
    <source>
        <dbReference type="ARBA" id="ARBA00022737"/>
    </source>
</evidence>
<evidence type="ECO:0000256" key="8">
    <source>
        <dbReference type="ARBA" id="ARBA00022614"/>
    </source>
</evidence>
<dbReference type="Pfam" id="PF08263">
    <property type="entry name" value="LRRNT_2"/>
    <property type="match status" value="1"/>
</dbReference>
<dbReference type="AlphaFoldDB" id="A0A3L6EGX0"/>
<reference evidence="29 30" key="1">
    <citation type="journal article" date="2018" name="Nat. Genet.">
        <title>Extensive intraspecific gene order and gene structural variations between Mo17 and other maize genomes.</title>
        <authorList>
            <person name="Sun S."/>
            <person name="Zhou Y."/>
            <person name="Chen J."/>
            <person name="Shi J."/>
            <person name="Zhao H."/>
            <person name="Zhao H."/>
            <person name="Song W."/>
            <person name="Zhang M."/>
            <person name="Cui Y."/>
            <person name="Dong X."/>
            <person name="Liu H."/>
            <person name="Ma X."/>
            <person name="Jiao Y."/>
            <person name="Wang B."/>
            <person name="Wei X."/>
            <person name="Stein J.C."/>
            <person name="Glaubitz J.C."/>
            <person name="Lu F."/>
            <person name="Yu G."/>
            <person name="Liang C."/>
            <person name="Fengler K."/>
            <person name="Li B."/>
            <person name="Rafalski A."/>
            <person name="Schnable P.S."/>
            <person name="Ware D.H."/>
            <person name="Buckler E.S."/>
            <person name="Lai J."/>
        </authorList>
    </citation>
    <scope>NUCLEOTIDE SEQUENCE [LARGE SCALE GENOMIC DNA]</scope>
    <source>
        <strain evidence="30">cv. Missouri 17</strain>
        <tissue evidence="29">Seedling</tissue>
    </source>
</reference>
<keyword evidence="7" id="KW-0597">Phosphoprotein</keyword>
<comment type="function">
    <text evidence="23">The processed protein kinase Xa21 chain released by protein cleavage after X.oryzae pv. oryzae protein Ax21 detection translocates into the nucleus where it can bind and regulate WRKY62, a transcription factor. Confers resistance to the bacterial pathogen X.oryzae pv. oryzae (Xoo).</text>
</comment>
<keyword evidence="17 26" id="KW-0472">Membrane</keyword>
<feature type="transmembrane region" description="Helical" evidence="26">
    <location>
        <begin position="689"/>
        <end position="712"/>
    </location>
</feature>
<organism evidence="29 30">
    <name type="scientific">Zea mays</name>
    <name type="common">Maize</name>
    <dbReference type="NCBI Taxonomy" id="4577"/>
    <lineage>
        <taxon>Eukaryota</taxon>
        <taxon>Viridiplantae</taxon>
        <taxon>Streptophyta</taxon>
        <taxon>Embryophyta</taxon>
        <taxon>Tracheophyta</taxon>
        <taxon>Spermatophyta</taxon>
        <taxon>Magnoliopsida</taxon>
        <taxon>Liliopsida</taxon>
        <taxon>Poales</taxon>
        <taxon>Poaceae</taxon>
        <taxon>PACMAD clade</taxon>
        <taxon>Panicoideae</taxon>
        <taxon>Andropogonodae</taxon>
        <taxon>Andropogoneae</taxon>
        <taxon>Tripsacinae</taxon>
        <taxon>Zea</taxon>
    </lineage>
</organism>
<evidence type="ECO:0000256" key="13">
    <source>
        <dbReference type="ARBA" id="ARBA00022741"/>
    </source>
</evidence>
<comment type="function">
    <text evidence="22">Receptor kinase that detects X.oryzae pv. oryzae protein Ax21 to promote innate immunity. Following X.oryzae pv. oryzae protein Ax21 detection, undergoes cleavage, releasing the processed protein kinase Xa21 chain.</text>
</comment>
<keyword evidence="19" id="KW-0325">Glycoprotein</keyword>
<name>A0A3L6EGX0_MAIZE</name>
<evidence type="ECO:0000256" key="21">
    <source>
        <dbReference type="ARBA" id="ARBA00048679"/>
    </source>
</evidence>
<dbReference type="EC" id="2.7.11.1" evidence="4"/>
<keyword evidence="15" id="KW-0067">ATP-binding</keyword>
<dbReference type="FunFam" id="1.10.510.10:FF:000358">
    <property type="entry name" value="Putative leucine-rich repeat receptor-like serine/threonine-protein kinase"/>
    <property type="match status" value="1"/>
</dbReference>
<evidence type="ECO:0000256" key="27">
    <source>
        <dbReference type="SAM" id="SignalP"/>
    </source>
</evidence>
<evidence type="ECO:0000256" key="7">
    <source>
        <dbReference type="ARBA" id="ARBA00022553"/>
    </source>
</evidence>
<keyword evidence="14 29" id="KW-0418">Kinase</keyword>
<dbReference type="SUPFAM" id="SSF56112">
    <property type="entry name" value="Protein kinase-like (PK-like)"/>
    <property type="match status" value="1"/>
</dbReference>
<evidence type="ECO:0000256" key="10">
    <source>
        <dbReference type="ARBA" id="ARBA00022692"/>
    </source>
</evidence>
<evidence type="ECO:0000256" key="11">
    <source>
        <dbReference type="ARBA" id="ARBA00022729"/>
    </source>
</evidence>
<dbReference type="SMART" id="SM00369">
    <property type="entry name" value="LRR_TYP"/>
    <property type="match status" value="9"/>
</dbReference>
<evidence type="ECO:0000256" key="9">
    <source>
        <dbReference type="ARBA" id="ARBA00022679"/>
    </source>
</evidence>
<evidence type="ECO:0000313" key="29">
    <source>
        <dbReference type="EMBL" id="PWZ20065.1"/>
    </source>
</evidence>
<gene>
    <name evidence="29" type="primary">XA21_7</name>
    <name evidence="29" type="ORF">Zm00014a_038713</name>
</gene>
<evidence type="ECO:0000256" key="6">
    <source>
        <dbReference type="ARBA" id="ARBA00022527"/>
    </source>
</evidence>
<feature type="chain" id="PRO_5018077700" description="Receptor kinase-like protein Xa21" evidence="27">
    <location>
        <begin position="26"/>
        <end position="1100"/>
    </location>
</feature>
<dbReference type="PROSITE" id="PS00108">
    <property type="entry name" value="PROTEIN_KINASE_ST"/>
    <property type="match status" value="1"/>
</dbReference>
<dbReference type="Pfam" id="PF00560">
    <property type="entry name" value="LRR_1"/>
    <property type="match status" value="5"/>
</dbReference>
<dbReference type="EMBL" id="NCVQ01000006">
    <property type="protein sequence ID" value="PWZ20065.1"/>
    <property type="molecule type" value="Genomic_DNA"/>
</dbReference>
<keyword evidence="6" id="KW-0723">Serine/threonine-protein kinase</keyword>
<evidence type="ECO:0000256" key="22">
    <source>
        <dbReference type="ARBA" id="ARBA00054320"/>
    </source>
</evidence>
<dbReference type="Pfam" id="PF23598">
    <property type="entry name" value="LRR_14"/>
    <property type="match status" value="1"/>
</dbReference>
<dbReference type="SUPFAM" id="SSF52058">
    <property type="entry name" value="L domain-like"/>
    <property type="match status" value="2"/>
</dbReference>
<dbReference type="PANTHER" id="PTHR27008">
    <property type="entry name" value="OS04G0122200 PROTEIN"/>
    <property type="match status" value="1"/>
</dbReference>
<evidence type="ECO:0000256" key="1">
    <source>
        <dbReference type="ARBA" id="ARBA00004162"/>
    </source>
</evidence>
<evidence type="ECO:0000256" key="16">
    <source>
        <dbReference type="ARBA" id="ARBA00022989"/>
    </source>
</evidence>
<dbReference type="GO" id="GO:0005524">
    <property type="term" value="F:ATP binding"/>
    <property type="evidence" value="ECO:0007669"/>
    <property type="project" value="UniProtKB-KW"/>
</dbReference>
<dbReference type="FunFam" id="3.80.10.10:FF:001158">
    <property type="entry name" value="Leucine-rich repeat protein kinase family protein"/>
    <property type="match status" value="1"/>
</dbReference>
<keyword evidence="10 26" id="KW-0812">Transmembrane</keyword>
<dbReference type="Proteomes" id="UP000251960">
    <property type="component" value="Chromosome 5"/>
</dbReference>
<dbReference type="FunFam" id="3.80.10.10:FF:000233">
    <property type="entry name" value="Leucine-rich repeat receptor-like protein kinase TDR"/>
    <property type="match status" value="1"/>
</dbReference>
<dbReference type="Gene3D" id="3.30.200.20">
    <property type="entry name" value="Phosphorylase Kinase, domain 1"/>
    <property type="match status" value="1"/>
</dbReference>
<feature type="signal peptide" evidence="27">
    <location>
        <begin position="1"/>
        <end position="25"/>
    </location>
</feature>
<dbReference type="GO" id="GO:0009791">
    <property type="term" value="P:post-embryonic development"/>
    <property type="evidence" value="ECO:0007669"/>
    <property type="project" value="UniProtKB-ARBA"/>
</dbReference>
<dbReference type="Pfam" id="PF00069">
    <property type="entry name" value="Pkinase"/>
    <property type="match status" value="1"/>
</dbReference>
<evidence type="ECO:0000256" key="4">
    <source>
        <dbReference type="ARBA" id="ARBA00012513"/>
    </source>
</evidence>
<comment type="catalytic activity">
    <reaction evidence="21">
        <text>L-seryl-[protein] + ATP = O-phospho-L-seryl-[protein] + ADP + H(+)</text>
        <dbReference type="Rhea" id="RHEA:17989"/>
        <dbReference type="Rhea" id="RHEA-COMP:9863"/>
        <dbReference type="Rhea" id="RHEA-COMP:11604"/>
        <dbReference type="ChEBI" id="CHEBI:15378"/>
        <dbReference type="ChEBI" id="CHEBI:29999"/>
        <dbReference type="ChEBI" id="CHEBI:30616"/>
        <dbReference type="ChEBI" id="CHEBI:83421"/>
        <dbReference type="ChEBI" id="CHEBI:456216"/>
        <dbReference type="EC" id="2.7.11.1"/>
    </reaction>
</comment>
<evidence type="ECO:0000256" key="15">
    <source>
        <dbReference type="ARBA" id="ARBA00022840"/>
    </source>
</evidence>
<evidence type="ECO:0000256" key="18">
    <source>
        <dbReference type="ARBA" id="ARBA00023170"/>
    </source>
</evidence>
<dbReference type="InterPro" id="IPR013210">
    <property type="entry name" value="LRR_N_plant-typ"/>
</dbReference>
<dbReference type="InterPro" id="IPR000719">
    <property type="entry name" value="Prot_kinase_dom"/>
</dbReference>
<dbReference type="PRINTS" id="PR00019">
    <property type="entry name" value="LEURICHRPT"/>
</dbReference>
<dbReference type="InterPro" id="IPR032675">
    <property type="entry name" value="LRR_dom_sf"/>
</dbReference>
<comment type="caution">
    <text evidence="29">The sequence shown here is derived from an EMBL/GenBank/DDBJ whole genome shotgun (WGS) entry which is preliminary data.</text>
</comment>
<evidence type="ECO:0000256" key="5">
    <source>
        <dbReference type="ARBA" id="ARBA00022475"/>
    </source>
</evidence>
<dbReference type="FunFam" id="3.80.10.10:FF:000693">
    <property type="entry name" value="LRR receptor-like serine/threonine-protein kinase EFR"/>
    <property type="match status" value="1"/>
</dbReference>
<comment type="catalytic activity">
    <reaction evidence="20">
        <text>L-threonyl-[protein] + ATP = O-phospho-L-threonyl-[protein] + ADP + H(+)</text>
        <dbReference type="Rhea" id="RHEA:46608"/>
        <dbReference type="Rhea" id="RHEA-COMP:11060"/>
        <dbReference type="Rhea" id="RHEA-COMP:11605"/>
        <dbReference type="ChEBI" id="CHEBI:15378"/>
        <dbReference type="ChEBI" id="CHEBI:30013"/>
        <dbReference type="ChEBI" id="CHEBI:30616"/>
        <dbReference type="ChEBI" id="CHEBI:61977"/>
        <dbReference type="ChEBI" id="CHEBI:456216"/>
        <dbReference type="EC" id="2.7.11.1"/>
    </reaction>
</comment>
<dbReference type="Pfam" id="PF13855">
    <property type="entry name" value="LRR_8"/>
    <property type="match status" value="2"/>
</dbReference>
<proteinExistence type="inferred from homology"/>
<evidence type="ECO:0000259" key="28">
    <source>
        <dbReference type="PROSITE" id="PS50011"/>
    </source>
</evidence>
<dbReference type="ExpressionAtlas" id="A0A3L6EGX0">
    <property type="expression patterns" value="baseline and differential"/>
</dbReference>
<comment type="similarity">
    <text evidence="3">Belongs to the protein kinase superfamily. Ser/Thr protein kinase family.</text>
</comment>
<dbReference type="InterPro" id="IPR011009">
    <property type="entry name" value="Kinase-like_dom_sf"/>
</dbReference>
<dbReference type="InterPro" id="IPR051809">
    <property type="entry name" value="Plant_receptor-like_S/T_kinase"/>
</dbReference>
<evidence type="ECO:0000256" key="23">
    <source>
        <dbReference type="ARBA" id="ARBA00056628"/>
    </source>
</evidence>
<keyword evidence="13" id="KW-0547">Nucleotide-binding</keyword>
<dbReference type="FunFam" id="3.30.200.20:FF:000432">
    <property type="entry name" value="LRR receptor-like serine/threonine-protein kinase EFR"/>
    <property type="match status" value="1"/>
</dbReference>
<evidence type="ECO:0000256" key="17">
    <source>
        <dbReference type="ARBA" id="ARBA00023136"/>
    </source>
</evidence>
<evidence type="ECO:0000256" key="3">
    <source>
        <dbReference type="ARBA" id="ARBA00008684"/>
    </source>
</evidence>
<dbReference type="GO" id="GO:0005886">
    <property type="term" value="C:plasma membrane"/>
    <property type="evidence" value="ECO:0007669"/>
    <property type="project" value="UniProtKB-SubCell"/>
</dbReference>